<keyword evidence="6 7" id="KW-0067">ATP-binding</keyword>
<comment type="caution">
    <text evidence="11">The sequence shown here is derived from an EMBL/GenBank/DDBJ whole genome shotgun (WGS) entry which is preliminary data.</text>
</comment>
<dbReference type="GO" id="GO:0004674">
    <property type="term" value="F:protein serine/threonine kinase activity"/>
    <property type="evidence" value="ECO:0007669"/>
    <property type="project" value="UniProtKB-KW"/>
</dbReference>
<evidence type="ECO:0000256" key="5">
    <source>
        <dbReference type="ARBA" id="ARBA00022777"/>
    </source>
</evidence>
<evidence type="ECO:0000256" key="7">
    <source>
        <dbReference type="PROSITE-ProRule" id="PRU10141"/>
    </source>
</evidence>
<keyword evidence="9" id="KW-0472">Membrane</keyword>
<name>A0A840PFC4_9ACTN</name>
<feature type="transmembrane region" description="Helical" evidence="9">
    <location>
        <begin position="536"/>
        <end position="556"/>
    </location>
</feature>
<feature type="domain" description="Protein kinase" evidence="10">
    <location>
        <begin position="13"/>
        <end position="262"/>
    </location>
</feature>
<evidence type="ECO:0000256" key="1">
    <source>
        <dbReference type="ARBA" id="ARBA00012513"/>
    </source>
</evidence>
<protein>
    <recommendedName>
        <fullName evidence="1">non-specific serine/threonine protein kinase</fullName>
        <ecNumber evidence="1">2.7.11.1</ecNumber>
    </recommendedName>
</protein>
<dbReference type="AlphaFoldDB" id="A0A840PFC4"/>
<dbReference type="EMBL" id="JACHGN010000014">
    <property type="protein sequence ID" value="MBB5136541.1"/>
    <property type="molecule type" value="Genomic_DNA"/>
</dbReference>
<gene>
    <name evidence="11" type="ORF">HNP84_006288</name>
</gene>
<accession>A0A840PFC4</accession>
<dbReference type="EC" id="2.7.11.1" evidence="1"/>
<dbReference type="Pfam" id="PF00069">
    <property type="entry name" value="Pkinase"/>
    <property type="match status" value="1"/>
</dbReference>
<keyword evidence="4 7" id="KW-0547">Nucleotide-binding</keyword>
<dbReference type="PROSITE" id="PS50011">
    <property type="entry name" value="PROTEIN_KINASE_DOM"/>
    <property type="match status" value="1"/>
</dbReference>
<dbReference type="InterPro" id="IPR011009">
    <property type="entry name" value="Kinase-like_dom_sf"/>
</dbReference>
<dbReference type="GO" id="GO:0005524">
    <property type="term" value="F:ATP binding"/>
    <property type="evidence" value="ECO:0007669"/>
    <property type="project" value="UniProtKB-UniRule"/>
</dbReference>
<evidence type="ECO:0000256" key="6">
    <source>
        <dbReference type="ARBA" id="ARBA00022840"/>
    </source>
</evidence>
<dbReference type="PRINTS" id="PR01217">
    <property type="entry name" value="PRICHEXTENSN"/>
</dbReference>
<dbReference type="PANTHER" id="PTHR43289:SF6">
    <property type="entry name" value="SERINE_THREONINE-PROTEIN KINASE NEKL-3"/>
    <property type="match status" value="1"/>
</dbReference>
<keyword evidence="9" id="KW-1133">Transmembrane helix</keyword>
<evidence type="ECO:0000256" key="4">
    <source>
        <dbReference type="ARBA" id="ARBA00022741"/>
    </source>
</evidence>
<feature type="binding site" evidence="7">
    <location>
        <position position="42"/>
    </location>
    <ligand>
        <name>ATP</name>
        <dbReference type="ChEBI" id="CHEBI:30616"/>
    </ligand>
</feature>
<reference evidence="11 12" key="1">
    <citation type="submission" date="2020-08" db="EMBL/GenBank/DDBJ databases">
        <title>Genomic Encyclopedia of Type Strains, Phase IV (KMG-IV): sequencing the most valuable type-strain genomes for metagenomic binning, comparative biology and taxonomic classification.</title>
        <authorList>
            <person name="Goeker M."/>
        </authorList>
    </citation>
    <scope>NUCLEOTIDE SEQUENCE [LARGE SCALE GENOMIC DNA]</scope>
    <source>
        <strain evidence="11 12">DSM 45615</strain>
    </source>
</reference>
<keyword evidence="5 11" id="KW-0418">Kinase</keyword>
<feature type="compositionally biased region" description="Low complexity" evidence="8">
    <location>
        <begin position="410"/>
        <end position="433"/>
    </location>
</feature>
<dbReference type="PROSITE" id="PS00107">
    <property type="entry name" value="PROTEIN_KINASE_ATP"/>
    <property type="match status" value="1"/>
</dbReference>
<dbReference type="InterPro" id="IPR008271">
    <property type="entry name" value="Ser/Thr_kinase_AS"/>
</dbReference>
<evidence type="ECO:0000256" key="2">
    <source>
        <dbReference type="ARBA" id="ARBA00022527"/>
    </source>
</evidence>
<evidence type="ECO:0000256" key="3">
    <source>
        <dbReference type="ARBA" id="ARBA00022679"/>
    </source>
</evidence>
<evidence type="ECO:0000313" key="12">
    <source>
        <dbReference type="Proteomes" id="UP000578449"/>
    </source>
</evidence>
<dbReference type="RefSeq" id="WP_185053407.1">
    <property type="nucleotide sequence ID" value="NZ_BAABIX010000011.1"/>
</dbReference>
<feature type="compositionally biased region" description="Basic residues" evidence="8">
    <location>
        <begin position="438"/>
        <end position="451"/>
    </location>
</feature>
<feature type="compositionally biased region" description="Low complexity" evidence="8">
    <location>
        <begin position="487"/>
        <end position="513"/>
    </location>
</feature>
<dbReference type="InterPro" id="IPR017441">
    <property type="entry name" value="Protein_kinase_ATP_BS"/>
</dbReference>
<dbReference type="Gene3D" id="1.10.510.10">
    <property type="entry name" value="Transferase(Phosphotransferase) domain 1"/>
    <property type="match status" value="1"/>
</dbReference>
<dbReference type="CDD" id="cd14014">
    <property type="entry name" value="STKc_PknB_like"/>
    <property type="match status" value="1"/>
</dbReference>
<dbReference type="SUPFAM" id="SSF56112">
    <property type="entry name" value="Protein kinase-like (PK-like)"/>
    <property type="match status" value="1"/>
</dbReference>
<evidence type="ECO:0000313" key="11">
    <source>
        <dbReference type="EMBL" id="MBB5136541.1"/>
    </source>
</evidence>
<evidence type="ECO:0000256" key="8">
    <source>
        <dbReference type="SAM" id="MobiDB-lite"/>
    </source>
</evidence>
<dbReference type="PANTHER" id="PTHR43289">
    <property type="entry name" value="MITOGEN-ACTIVATED PROTEIN KINASE KINASE KINASE 20-RELATED"/>
    <property type="match status" value="1"/>
</dbReference>
<keyword evidence="3 11" id="KW-0808">Transferase</keyword>
<evidence type="ECO:0000259" key="10">
    <source>
        <dbReference type="PROSITE" id="PS50011"/>
    </source>
</evidence>
<feature type="region of interest" description="Disordered" evidence="8">
    <location>
        <begin position="362"/>
        <end position="530"/>
    </location>
</feature>
<sequence length="567" mass="59075">MFGMPSAWKVPGFTELRELGAGASGRVVMARHDADGAIVAIKYLSDELLRDMAFVARFRHEARLLELLNSPQVARLYEYIETGQGAAIVMELVDGVSLRALLRSQGPTGPEAALVVLKGALTGLAAAHGAGVVHRDFKPENVIVSDDGTSKLVDFGIAVRAGDGGNASGTPPYMAPEQWTGASASPATDVYAATVVFFECLTGARPFRARNLAVLAHEHQSVPPPVEEVPPPLQELVERGLAKDPGDRPSSAEAFLAELEAVAAGAYGRDWENRGRRRLAALAGLLALQFPRAELVPEGDSSVAETFLGGGGDRDAEAELDTEISRSWMSRLGVKIAVGVGCVTLVGVVALVTVNSAGDTELRADTSAATPAPSGDEPTTLPGETGDPAEPADPVEEDPTPTPTDPTPTPTDTTVPPSVPATTLPTSTASESPEPTPTKRRPTKKPTKKPTAKPTATGEPSEDVTVGNPQTPDRPTRLPTPTPTTPRPTDTPTQTPTSSRPTTSATTASPTETSTDDETEVPRLTAGPTPVETVPAVALAAGLVTSGAVPVTLAIGRRAAGRHRRRR</sequence>
<feature type="compositionally biased region" description="Pro residues" evidence="8">
    <location>
        <begin position="400"/>
        <end position="409"/>
    </location>
</feature>
<organism evidence="11 12">
    <name type="scientific">Thermocatellispora tengchongensis</name>
    <dbReference type="NCBI Taxonomy" id="1073253"/>
    <lineage>
        <taxon>Bacteria</taxon>
        <taxon>Bacillati</taxon>
        <taxon>Actinomycetota</taxon>
        <taxon>Actinomycetes</taxon>
        <taxon>Streptosporangiales</taxon>
        <taxon>Streptosporangiaceae</taxon>
        <taxon>Thermocatellispora</taxon>
    </lineage>
</organism>
<keyword evidence="9" id="KW-0812">Transmembrane</keyword>
<dbReference type="InterPro" id="IPR000719">
    <property type="entry name" value="Prot_kinase_dom"/>
</dbReference>
<keyword evidence="2" id="KW-0723">Serine/threonine-protein kinase</keyword>
<keyword evidence="12" id="KW-1185">Reference proteome</keyword>
<proteinExistence type="predicted"/>
<dbReference type="Proteomes" id="UP000578449">
    <property type="component" value="Unassembled WGS sequence"/>
</dbReference>
<evidence type="ECO:0000256" key="9">
    <source>
        <dbReference type="SAM" id="Phobius"/>
    </source>
</evidence>
<dbReference type="PROSITE" id="PS00108">
    <property type="entry name" value="PROTEIN_KINASE_ST"/>
    <property type="match status" value="1"/>
</dbReference>